<evidence type="ECO:0000259" key="4">
    <source>
        <dbReference type="PROSITE" id="PS50853"/>
    </source>
</evidence>
<evidence type="ECO:0000313" key="5">
    <source>
        <dbReference type="Ensembl" id="ENSAMXP00005010856.1"/>
    </source>
</evidence>
<dbReference type="PROSITE" id="PS50853">
    <property type="entry name" value="FN3"/>
    <property type="match status" value="1"/>
</dbReference>
<dbReference type="PANTHER" id="PTHR20859">
    <property type="entry name" value="INTERFERON/INTERLEUKIN RECEPTOR"/>
    <property type="match status" value="1"/>
</dbReference>
<feature type="domain" description="Fibronectin type-III" evidence="4">
    <location>
        <begin position="16"/>
        <end position="111"/>
    </location>
</feature>
<evidence type="ECO:0000256" key="1">
    <source>
        <dbReference type="SAM" id="MobiDB-lite"/>
    </source>
</evidence>
<dbReference type="Gene3D" id="2.60.40.10">
    <property type="entry name" value="Immunoglobulins"/>
    <property type="match status" value="1"/>
</dbReference>
<dbReference type="InterPro" id="IPR036116">
    <property type="entry name" value="FN3_sf"/>
</dbReference>
<dbReference type="InterPro" id="IPR003961">
    <property type="entry name" value="FN3_dom"/>
</dbReference>
<evidence type="ECO:0000256" key="3">
    <source>
        <dbReference type="SAM" id="SignalP"/>
    </source>
</evidence>
<protein>
    <recommendedName>
        <fullName evidence="4">Fibronectin type-III domain-containing protein</fullName>
    </recommendedName>
</protein>
<dbReference type="AlphaFoldDB" id="A0A8B9J8S4"/>
<keyword evidence="2" id="KW-1133">Transmembrane helix</keyword>
<feature type="transmembrane region" description="Helical" evidence="2">
    <location>
        <begin position="168"/>
        <end position="189"/>
    </location>
</feature>
<dbReference type="GO" id="GO:0005886">
    <property type="term" value="C:plasma membrane"/>
    <property type="evidence" value="ECO:0007669"/>
    <property type="project" value="TreeGrafter"/>
</dbReference>
<organism evidence="5 6">
    <name type="scientific">Astyanax mexicanus</name>
    <name type="common">Blind cave fish</name>
    <name type="synonym">Astyanax fasciatus mexicanus</name>
    <dbReference type="NCBI Taxonomy" id="7994"/>
    <lineage>
        <taxon>Eukaryota</taxon>
        <taxon>Metazoa</taxon>
        <taxon>Chordata</taxon>
        <taxon>Craniata</taxon>
        <taxon>Vertebrata</taxon>
        <taxon>Euteleostomi</taxon>
        <taxon>Actinopterygii</taxon>
        <taxon>Neopterygii</taxon>
        <taxon>Teleostei</taxon>
        <taxon>Ostariophysi</taxon>
        <taxon>Characiformes</taxon>
        <taxon>Characoidei</taxon>
        <taxon>Acestrorhamphidae</taxon>
        <taxon>Acestrorhamphinae</taxon>
        <taxon>Astyanax</taxon>
    </lineage>
</organism>
<evidence type="ECO:0000256" key="2">
    <source>
        <dbReference type="SAM" id="Phobius"/>
    </source>
</evidence>
<feature type="signal peptide" evidence="3">
    <location>
        <begin position="1"/>
        <end position="21"/>
    </location>
</feature>
<dbReference type="Proteomes" id="UP000694621">
    <property type="component" value="Unplaced"/>
</dbReference>
<dbReference type="Pfam" id="PF01108">
    <property type="entry name" value="Tissue_fac"/>
    <property type="match status" value="1"/>
</dbReference>
<dbReference type="Ensembl" id="ENSAMXT00005012069.1">
    <property type="protein sequence ID" value="ENSAMXP00005010856.1"/>
    <property type="gene ID" value="ENSAMXG00005006011.1"/>
</dbReference>
<keyword evidence="2" id="KW-0472">Membrane</keyword>
<dbReference type="CDD" id="cd00063">
    <property type="entry name" value="FN3"/>
    <property type="match status" value="1"/>
</dbReference>
<proteinExistence type="predicted"/>
<dbReference type="SUPFAM" id="SSF49265">
    <property type="entry name" value="Fibronectin type III"/>
    <property type="match status" value="1"/>
</dbReference>
<dbReference type="PANTHER" id="PTHR20859:SF46">
    <property type="entry name" value="INTERFERON GAMMA RECEPTOR 2"/>
    <property type="match status" value="1"/>
</dbReference>
<dbReference type="GO" id="GO:0004896">
    <property type="term" value="F:cytokine receptor activity"/>
    <property type="evidence" value="ECO:0007669"/>
    <property type="project" value="TreeGrafter"/>
</dbReference>
<name>A0A8B9J8S4_ASTMX</name>
<keyword evidence="3" id="KW-0732">Signal</keyword>
<sequence>MFWTVFTLILIVSAISVDVFSDVTVISQDMGLILKWNPPKNSTEQNFTYTAEFRSDGYQPFKTVCWSTSSLSCDFTDMVSAFGVYELRVRTEREGNSSDWIVKENIFLDKISERGLISFKFQQMVAIFTQHQRNGYKKNRATKCVFKTLRAFWLQDLINVCLLLTGTVYIYIFASHSLVFFPFSLFQYLCERPKSSLFLAMQNSPQPEERYHEVSIVQCLDDPSALQQLQQAQGSNRTRPYKQSQSRMFLT</sequence>
<feature type="compositionally biased region" description="Polar residues" evidence="1">
    <location>
        <begin position="234"/>
        <end position="251"/>
    </location>
</feature>
<reference evidence="5" key="1">
    <citation type="submission" date="2025-08" db="UniProtKB">
        <authorList>
            <consortium name="Ensembl"/>
        </authorList>
    </citation>
    <scope>IDENTIFICATION</scope>
</reference>
<accession>A0A8B9J8S4</accession>
<dbReference type="InterPro" id="IPR050650">
    <property type="entry name" value="Type-II_Cytokine-TF_Rcpt"/>
</dbReference>
<feature type="region of interest" description="Disordered" evidence="1">
    <location>
        <begin position="231"/>
        <end position="251"/>
    </location>
</feature>
<dbReference type="InterPro" id="IPR013783">
    <property type="entry name" value="Ig-like_fold"/>
</dbReference>
<feature type="chain" id="PRO_5034113274" description="Fibronectin type-III domain-containing protein" evidence="3">
    <location>
        <begin position="22"/>
        <end position="251"/>
    </location>
</feature>
<keyword evidence="2" id="KW-0812">Transmembrane</keyword>
<evidence type="ECO:0000313" key="6">
    <source>
        <dbReference type="Proteomes" id="UP000694621"/>
    </source>
</evidence>